<comment type="similarity">
    <text evidence="1">Belongs to the UPF0065 (bug) family.</text>
</comment>
<dbReference type="Gene3D" id="3.40.190.10">
    <property type="entry name" value="Periplasmic binding protein-like II"/>
    <property type="match status" value="1"/>
</dbReference>
<dbReference type="Pfam" id="PF03401">
    <property type="entry name" value="TctC"/>
    <property type="match status" value="1"/>
</dbReference>
<sequence>MHQTLQSSRPAACLRAALAALGLAAAALAAPTAQAQAPGAWPDKPIRLVVPYPAGGNADTTARLLSTQLSERLGQPVVVDNRPGGSGTIGAAAVAKAAPDGYTLLLDATAFTVNPSLFPKLPYDAAQDFVPVSLITQAPLLMVVPATSPFHTVADVVQAARARPGQLTFASAGNGGAQHLAGELFKQGAQVSMTHIPYRGGAPALTDLVGGQVDLMFSATSASGPFVRSGKLRALAITSAQRADGWQQVPTLAASGLPGFQVSEWNGLFAPAGTPRPVVDRLEAEARAIVASPALQRRFAEMGVQGVGSSARDFGAFVKAETAQWTRVVRASGIRID</sequence>
<evidence type="ECO:0000313" key="3">
    <source>
        <dbReference type="EMBL" id="RAR77167.1"/>
    </source>
</evidence>
<dbReference type="RefSeq" id="WP_111879680.1">
    <property type="nucleotide sequence ID" value="NZ_CBCSGC010000123.1"/>
</dbReference>
<dbReference type="Proteomes" id="UP000248856">
    <property type="component" value="Unassembled WGS sequence"/>
</dbReference>
<dbReference type="PROSITE" id="PS51318">
    <property type="entry name" value="TAT"/>
    <property type="match status" value="1"/>
</dbReference>
<evidence type="ECO:0000313" key="4">
    <source>
        <dbReference type="Proteomes" id="UP000248856"/>
    </source>
</evidence>
<dbReference type="InterPro" id="IPR042100">
    <property type="entry name" value="Bug_dom1"/>
</dbReference>
<feature type="chain" id="PRO_5016352488" evidence="2">
    <location>
        <begin position="30"/>
        <end position="337"/>
    </location>
</feature>
<dbReference type="InterPro" id="IPR006311">
    <property type="entry name" value="TAT_signal"/>
</dbReference>
<gene>
    <name evidence="3" type="ORF">AX018_103910</name>
</gene>
<dbReference type="OrthoDB" id="8678477at2"/>
<evidence type="ECO:0000256" key="2">
    <source>
        <dbReference type="SAM" id="SignalP"/>
    </source>
</evidence>
<dbReference type="InterPro" id="IPR005064">
    <property type="entry name" value="BUG"/>
</dbReference>
<proteinExistence type="inferred from homology"/>
<keyword evidence="4" id="KW-1185">Reference proteome</keyword>
<keyword evidence="3" id="KW-0675">Receptor</keyword>
<name>A0A328Z2W2_9BURK</name>
<accession>A0A328Z2W2</accession>
<dbReference type="Gene3D" id="3.40.190.150">
    <property type="entry name" value="Bordetella uptake gene, domain 1"/>
    <property type="match status" value="1"/>
</dbReference>
<reference evidence="3 4" key="1">
    <citation type="submission" date="2018-06" db="EMBL/GenBank/DDBJ databases">
        <title>Genomic Encyclopedia of Archaeal and Bacterial Type Strains, Phase II (KMG-II): from individual species to whole genera.</title>
        <authorList>
            <person name="Goeker M."/>
        </authorList>
    </citation>
    <scope>NUCLEOTIDE SEQUENCE [LARGE SCALE GENOMIC DNA]</scope>
    <source>
        <strain evidence="3 4">CFPB 3232</strain>
    </source>
</reference>
<protein>
    <submittedName>
        <fullName evidence="3">Tripartite-type tricarboxylate transporter receptor subunit TctC</fullName>
    </submittedName>
</protein>
<keyword evidence="2" id="KW-0732">Signal</keyword>
<comment type="caution">
    <text evidence="3">The sequence shown here is derived from an EMBL/GenBank/DDBJ whole genome shotgun (WGS) entry which is preliminary data.</text>
</comment>
<dbReference type="PANTHER" id="PTHR42928">
    <property type="entry name" value="TRICARBOXYLATE-BINDING PROTEIN"/>
    <property type="match status" value="1"/>
</dbReference>
<feature type="signal peptide" evidence="2">
    <location>
        <begin position="1"/>
        <end position="29"/>
    </location>
</feature>
<dbReference type="CDD" id="cd13578">
    <property type="entry name" value="PBP2_Bug27"/>
    <property type="match status" value="1"/>
</dbReference>
<dbReference type="SUPFAM" id="SSF53850">
    <property type="entry name" value="Periplasmic binding protein-like II"/>
    <property type="match status" value="1"/>
</dbReference>
<dbReference type="AlphaFoldDB" id="A0A328Z2W2"/>
<organism evidence="3 4">
    <name type="scientific">Paracidovorax anthurii</name>
    <dbReference type="NCBI Taxonomy" id="78229"/>
    <lineage>
        <taxon>Bacteria</taxon>
        <taxon>Pseudomonadati</taxon>
        <taxon>Pseudomonadota</taxon>
        <taxon>Betaproteobacteria</taxon>
        <taxon>Burkholderiales</taxon>
        <taxon>Comamonadaceae</taxon>
        <taxon>Paracidovorax</taxon>
    </lineage>
</organism>
<dbReference type="PANTHER" id="PTHR42928:SF5">
    <property type="entry name" value="BLR1237 PROTEIN"/>
    <property type="match status" value="1"/>
</dbReference>
<evidence type="ECO:0000256" key="1">
    <source>
        <dbReference type="ARBA" id="ARBA00006987"/>
    </source>
</evidence>
<dbReference type="EMBL" id="QLTA01000039">
    <property type="protein sequence ID" value="RAR77167.1"/>
    <property type="molecule type" value="Genomic_DNA"/>
</dbReference>
<dbReference type="PIRSF" id="PIRSF017082">
    <property type="entry name" value="YflP"/>
    <property type="match status" value="1"/>
</dbReference>